<evidence type="ECO:0000313" key="2">
    <source>
        <dbReference type="EMBL" id="PKY88586.1"/>
    </source>
</evidence>
<keyword evidence="1" id="KW-0472">Membrane</keyword>
<evidence type="ECO:0000313" key="3">
    <source>
        <dbReference type="Proteomes" id="UP000234384"/>
    </source>
</evidence>
<evidence type="ECO:0008006" key="4">
    <source>
        <dbReference type="Google" id="ProtNLM"/>
    </source>
</evidence>
<name>A0A2I1JYV1_9LACT</name>
<dbReference type="EMBL" id="PKHE01000013">
    <property type="protein sequence ID" value="PKY88586.1"/>
    <property type="molecule type" value="Genomic_DNA"/>
</dbReference>
<gene>
    <name evidence="2" type="ORF">CYJ57_05530</name>
</gene>
<keyword evidence="1" id="KW-1133">Transmembrane helix</keyword>
<dbReference type="OrthoDB" id="9813172at2"/>
<dbReference type="Pfam" id="PF14808">
    <property type="entry name" value="TMEM164"/>
    <property type="match status" value="1"/>
</dbReference>
<proteinExistence type="predicted"/>
<organism evidence="2 3">
    <name type="scientific">Falseniella ignava</name>
    <dbReference type="NCBI Taxonomy" id="137730"/>
    <lineage>
        <taxon>Bacteria</taxon>
        <taxon>Bacillati</taxon>
        <taxon>Bacillota</taxon>
        <taxon>Bacilli</taxon>
        <taxon>Lactobacillales</taxon>
        <taxon>Aerococcaceae</taxon>
        <taxon>Falseniella</taxon>
    </lineage>
</organism>
<feature type="transmembrane region" description="Helical" evidence="1">
    <location>
        <begin position="154"/>
        <end position="173"/>
    </location>
</feature>
<sequence length="231" mass="26869">MDIQYFFRVAEDSAAPEVPLPFIIGCIAMMFYIARRWDRPKVFAWLAIAMQVMILTWYQLTGNLLADGLPLYHCRIAIWVLSIGILLDKRTKLMTWSSLIGLPFSLIVLLIRDMNEYQFPHITNVYYFAGHILIFLMSYHYLTEQPVKISSQALISYTLAIHCGVELVNLLLGSNYSYLRRLPILSYADINRYAFLIVTVCVLAMLFLMRWAVHLYWHSVKIPEPQPTTHD</sequence>
<dbReference type="Proteomes" id="UP000234384">
    <property type="component" value="Unassembled WGS sequence"/>
</dbReference>
<feature type="transmembrane region" description="Helical" evidence="1">
    <location>
        <begin position="42"/>
        <end position="58"/>
    </location>
</feature>
<comment type="caution">
    <text evidence="2">The sequence shown here is derived from an EMBL/GenBank/DDBJ whole genome shotgun (WGS) entry which is preliminary data.</text>
</comment>
<feature type="transmembrane region" description="Helical" evidence="1">
    <location>
        <begin position="193"/>
        <end position="213"/>
    </location>
</feature>
<dbReference type="AlphaFoldDB" id="A0A2I1JYV1"/>
<evidence type="ECO:0000256" key="1">
    <source>
        <dbReference type="SAM" id="Phobius"/>
    </source>
</evidence>
<keyword evidence="1" id="KW-0812">Transmembrane</keyword>
<feature type="transmembrane region" description="Helical" evidence="1">
    <location>
        <begin position="124"/>
        <end position="142"/>
    </location>
</feature>
<feature type="transmembrane region" description="Helical" evidence="1">
    <location>
        <begin position="94"/>
        <end position="112"/>
    </location>
</feature>
<feature type="transmembrane region" description="Helical" evidence="1">
    <location>
        <begin position="18"/>
        <end position="35"/>
    </location>
</feature>
<reference evidence="2 3" key="1">
    <citation type="submission" date="2017-12" db="EMBL/GenBank/DDBJ databases">
        <title>Phylogenetic diversity of female urinary microbiome.</title>
        <authorList>
            <person name="Thomas-White K."/>
            <person name="Wolfe A.J."/>
        </authorList>
    </citation>
    <scope>NUCLEOTIDE SEQUENCE [LARGE SCALE GENOMIC DNA]</scope>
    <source>
        <strain evidence="2 3">UMB0898</strain>
    </source>
</reference>
<protein>
    <recommendedName>
        <fullName evidence="4">TIGR02206 family membrane protein</fullName>
    </recommendedName>
</protein>
<dbReference type="RefSeq" id="WP_101954392.1">
    <property type="nucleotide sequence ID" value="NZ_PKHE01000013.1"/>
</dbReference>
<accession>A0A2I1JYV1</accession>